<keyword evidence="12" id="KW-1185">Reference proteome</keyword>
<dbReference type="RefSeq" id="WP_126819288.1">
    <property type="nucleotide sequence ID" value="NZ_PIPS01000001.1"/>
</dbReference>
<keyword evidence="7" id="KW-0411">Iron-sulfur</keyword>
<keyword evidence="6" id="KW-0408">Iron</keyword>
<evidence type="ECO:0000256" key="6">
    <source>
        <dbReference type="ARBA" id="ARBA00023004"/>
    </source>
</evidence>
<dbReference type="PANTHER" id="PTHR11601:SF34">
    <property type="entry name" value="CYSTEINE DESULFURASE"/>
    <property type="match status" value="1"/>
</dbReference>
<evidence type="ECO:0000256" key="1">
    <source>
        <dbReference type="ARBA" id="ARBA00001933"/>
    </source>
</evidence>
<keyword evidence="5" id="KW-0663">Pyridoxal phosphate</keyword>
<dbReference type="EMBL" id="PIPS01000001">
    <property type="protein sequence ID" value="RUO44915.1"/>
    <property type="molecule type" value="Genomic_DNA"/>
</dbReference>
<evidence type="ECO:0000256" key="3">
    <source>
        <dbReference type="ARBA" id="ARBA00012239"/>
    </source>
</evidence>
<sequence length="699" mass="75950">MNPLELQPDSQEIYLDCNATTPVLPDIARSVSHTMEAIFGNPSSSHITGLKARYILDTTRQQAREAIGSFNSKLIFTSGATEGIQTAVVSAIRAAVQNPDRPRQYLLYGATEHKAVPQALAHWNELLGLNAELLAIPVDEKGRLDLDFVAAHVAQAAMICTMAVNNETGVVQDLSRLEQVIRQHAPTIPWMVDCVQALGKQNLQLDNTSIDYAPFSGHKLYGPKGIGFMAIRDSAPFTPLIIGGGQESGYRSGTENLPGIAALNALFEVMNGEHKSFASHATLTAYREQLAAALKKAFPGVVFNNDFAVSVPTTLNFSVQGVSSRDIMDVLDACHIRVSSGSACSSKVTRSFVLDAMGLPSWRSESAIRMSFGPATTQAEIDEACKRLQQAADALQQSCLIVADTNDDNDSLLDGVVQLRYDDSCSYLLIDRAAKEMVVIDPHPALAGRIENIARCQHYQVPAVLSTAAEGECADAAALLRDMLPLTSGDSDLFGWPTAAIAQCDAIPQECQSGVDGCLNIGARRLFRFGSRLPVYLLSEPVAERQALHVDFAFIGKDIARESLCRCLGERTLICAGYDPDSQLVTRLDDRALAVPQTGIDIAIGDEDFWRREDVIIIDVRERQEHMVDDLPCCAQVINVPLTQVVQFIHDNSELQQRELICVCRSGNRSGVVANALRRHGFTKTRHLLGGLALASKQA</sequence>
<dbReference type="Gene3D" id="3.40.250.10">
    <property type="entry name" value="Rhodanese-like domain"/>
    <property type="match status" value="1"/>
</dbReference>
<dbReference type="GO" id="GO:0051536">
    <property type="term" value="F:iron-sulfur cluster binding"/>
    <property type="evidence" value="ECO:0007669"/>
    <property type="project" value="UniProtKB-KW"/>
</dbReference>
<dbReference type="Proteomes" id="UP000286680">
    <property type="component" value="Unassembled WGS sequence"/>
</dbReference>
<gene>
    <name evidence="11" type="ORF">CWE23_02485</name>
</gene>
<accession>A0AA94EH69</accession>
<keyword evidence="11" id="KW-0808">Transferase</keyword>
<dbReference type="InterPro" id="IPR000192">
    <property type="entry name" value="Aminotrans_V_dom"/>
</dbReference>
<dbReference type="PROSITE" id="PS00595">
    <property type="entry name" value="AA_TRANSFER_CLASS_5"/>
    <property type="match status" value="1"/>
</dbReference>
<dbReference type="InterPro" id="IPR015424">
    <property type="entry name" value="PyrdxlP-dep_Trfase"/>
</dbReference>
<dbReference type="InterPro" id="IPR001763">
    <property type="entry name" value="Rhodanese-like_dom"/>
</dbReference>
<comment type="catalytic activity">
    <reaction evidence="8">
        <text>(sulfur carrier)-H + L-cysteine = (sulfur carrier)-SH + L-alanine</text>
        <dbReference type="Rhea" id="RHEA:43892"/>
        <dbReference type="Rhea" id="RHEA-COMP:14737"/>
        <dbReference type="Rhea" id="RHEA-COMP:14739"/>
        <dbReference type="ChEBI" id="CHEBI:29917"/>
        <dbReference type="ChEBI" id="CHEBI:35235"/>
        <dbReference type="ChEBI" id="CHEBI:57972"/>
        <dbReference type="ChEBI" id="CHEBI:64428"/>
        <dbReference type="EC" id="2.8.1.7"/>
    </reaction>
</comment>
<comment type="caution">
    <text evidence="11">The sequence shown here is derived from an EMBL/GenBank/DDBJ whole genome shotgun (WGS) entry which is preliminary data.</text>
</comment>
<dbReference type="Gene3D" id="1.10.260.50">
    <property type="match status" value="1"/>
</dbReference>
<keyword evidence="11" id="KW-0032">Aminotransferase</keyword>
<evidence type="ECO:0000256" key="7">
    <source>
        <dbReference type="ARBA" id="ARBA00023014"/>
    </source>
</evidence>
<dbReference type="Gene3D" id="3.40.640.10">
    <property type="entry name" value="Type I PLP-dependent aspartate aminotransferase-like (Major domain)"/>
    <property type="match status" value="1"/>
</dbReference>
<dbReference type="PANTHER" id="PTHR11601">
    <property type="entry name" value="CYSTEINE DESULFURYLASE FAMILY MEMBER"/>
    <property type="match status" value="1"/>
</dbReference>
<dbReference type="InterPro" id="IPR015422">
    <property type="entry name" value="PyrdxlP-dep_Trfase_small"/>
</dbReference>
<evidence type="ECO:0000259" key="10">
    <source>
        <dbReference type="PROSITE" id="PS50206"/>
    </source>
</evidence>
<dbReference type="SUPFAM" id="SSF53383">
    <property type="entry name" value="PLP-dependent transferases"/>
    <property type="match status" value="1"/>
</dbReference>
<protein>
    <recommendedName>
        <fullName evidence="3">cysteine desulfurase</fullName>
        <ecNumber evidence="3">2.8.1.7</ecNumber>
    </recommendedName>
</protein>
<dbReference type="SMART" id="SM00450">
    <property type="entry name" value="RHOD"/>
    <property type="match status" value="1"/>
</dbReference>
<evidence type="ECO:0000313" key="11">
    <source>
        <dbReference type="EMBL" id="RUO44915.1"/>
    </source>
</evidence>
<evidence type="ECO:0000256" key="2">
    <source>
        <dbReference type="ARBA" id="ARBA00006490"/>
    </source>
</evidence>
<dbReference type="InterPro" id="IPR036873">
    <property type="entry name" value="Rhodanese-like_dom_sf"/>
</dbReference>
<evidence type="ECO:0000256" key="9">
    <source>
        <dbReference type="RuleBase" id="RU004504"/>
    </source>
</evidence>
<dbReference type="InterPro" id="IPR020578">
    <property type="entry name" value="Aminotrans_V_PyrdxlP_BS"/>
</dbReference>
<dbReference type="Pfam" id="PF00581">
    <property type="entry name" value="Rhodanese"/>
    <property type="match status" value="1"/>
</dbReference>
<dbReference type="GO" id="GO:0031071">
    <property type="term" value="F:cysteine desulfurase activity"/>
    <property type="evidence" value="ECO:0007669"/>
    <property type="project" value="UniProtKB-EC"/>
</dbReference>
<reference evidence="12" key="1">
    <citation type="journal article" date="2018" name="Front. Microbiol.">
        <title>Genome-Based Analysis Reveals the Taxonomy and Diversity of the Family Idiomarinaceae.</title>
        <authorList>
            <person name="Liu Y."/>
            <person name="Lai Q."/>
            <person name="Shao Z."/>
        </authorList>
    </citation>
    <scope>NUCLEOTIDE SEQUENCE [LARGE SCALE GENOMIC DNA]</scope>
    <source>
        <strain evidence="12">SN-14</strain>
    </source>
</reference>
<feature type="domain" description="Rhodanese" evidence="10">
    <location>
        <begin position="611"/>
        <end position="699"/>
    </location>
</feature>
<dbReference type="GO" id="GO:0046872">
    <property type="term" value="F:metal ion binding"/>
    <property type="evidence" value="ECO:0007669"/>
    <property type="project" value="UniProtKB-KW"/>
</dbReference>
<dbReference type="CDD" id="cd00158">
    <property type="entry name" value="RHOD"/>
    <property type="match status" value="1"/>
</dbReference>
<proteinExistence type="inferred from homology"/>
<dbReference type="InterPro" id="IPR015421">
    <property type="entry name" value="PyrdxlP-dep_Trfase_major"/>
</dbReference>
<evidence type="ECO:0000256" key="5">
    <source>
        <dbReference type="ARBA" id="ARBA00022898"/>
    </source>
</evidence>
<dbReference type="PROSITE" id="PS50206">
    <property type="entry name" value="RHODANESE_3"/>
    <property type="match status" value="1"/>
</dbReference>
<evidence type="ECO:0000256" key="8">
    <source>
        <dbReference type="ARBA" id="ARBA00050776"/>
    </source>
</evidence>
<dbReference type="Pfam" id="PF00266">
    <property type="entry name" value="Aminotran_5"/>
    <property type="match status" value="1"/>
</dbReference>
<name>A0AA94EH69_9GAMM</name>
<dbReference type="AlphaFoldDB" id="A0AA94EH69"/>
<dbReference type="SUPFAM" id="SSF52821">
    <property type="entry name" value="Rhodanese/Cell cycle control phosphatase"/>
    <property type="match status" value="1"/>
</dbReference>
<dbReference type="GO" id="GO:0008483">
    <property type="term" value="F:transaminase activity"/>
    <property type="evidence" value="ECO:0007669"/>
    <property type="project" value="UniProtKB-KW"/>
</dbReference>
<organism evidence="11 12">
    <name type="scientific">Idiomarina aquatica</name>
    <dbReference type="NCBI Taxonomy" id="1327752"/>
    <lineage>
        <taxon>Bacteria</taxon>
        <taxon>Pseudomonadati</taxon>
        <taxon>Pseudomonadota</taxon>
        <taxon>Gammaproteobacteria</taxon>
        <taxon>Alteromonadales</taxon>
        <taxon>Idiomarinaceae</taxon>
        <taxon>Idiomarina</taxon>
    </lineage>
</organism>
<evidence type="ECO:0000256" key="4">
    <source>
        <dbReference type="ARBA" id="ARBA00022723"/>
    </source>
</evidence>
<dbReference type="Gene3D" id="3.90.1150.10">
    <property type="entry name" value="Aspartate Aminotransferase, domain 1"/>
    <property type="match status" value="1"/>
</dbReference>
<keyword evidence="4" id="KW-0479">Metal-binding</keyword>
<evidence type="ECO:0000313" key="12">
    <source>
        <dbReference type="Proteomes" id="UP000286680"/>
    </source>
</evidence>
<dbReference type="EC" id="2.8.1.7" evidence="3"/>
<comment type="similarity">
    <text evidence="2">Belongs to the class-V pyridoxal-phosphate-dependent aminotransferase family. NifS/IscS subfamily.</text>
</comment>
<comment type="cofactor">
    <cofactor evidence="1 9">
        <name>pyridoxal 5'-phosphate</name>
        <dbReference type="ChEBI" id="CHEBI:597326"/>
    </cofactor>
</comment>